<dbReference type="Gene3D" id="2.60.120.830">
    <property type="match status" value="1"/>
</dbReference>
<keyword evidence="7" id="KW-0677">Repeat</keyword>
<comment type="cofactor">
    <cofactor evidence="14">
        <name>Zn(2+)</name>
        <dbReference type="ChEBI" id="CHEBI:29105"/>
    </cofactor>
    <text evidence="14">Binds 1 zinc ion per subunit.</text>
</comment>
<keyword evidence="11 15" id="KW-1015">Disulfide bond</keyword>
<dbReference type="GO" id="GO:0030198">
    <property type="term" value="P:extracellular matrix organization"/>
    <property type="evidence" value="ECO:0007669"/>
    <property type="project" value="InterPro"/>
</dbReference>
<evidence type="ECO:0000256" key="7">
    <source>
        <dbReference type="ARBA" id="ARBA00022737"/>
    </source>
</evidence>
<feature type="binding site" evidence="14">
    <location>
        <position position="373"/>
    </location>
    <ligand>
        <name>Ca(2+)</name>
        <dbReference type="ChEBI" id="CHEBI:29108"/>
        <label>1</label>
    </ligand>
</feature>
<dbReference type="GO" id="GO:0031012">
    <property type="term" value="C:extracellular matrix"/>
    <property type="evidence" value="ECO:0007669"/>
    <property type="project" value="TreeGrafter"/>
</dbReference>
<keyword evidence="3" id="KW-0272">Extracellular matrix</keyword>
<feature type="disulfide bond" evidence="15">
    <location>
        <begin position="507"/>
        <end position="591"/>
    </location>
</feature>
<feature type="disulfide bond" evidence="15">
    <location>
        <begin position="620"/>
        <end position="647"/>
    </location>
</feature>
<keyword evidence="4" id="KW-0645">Protease</keyword>
<dbReference type="FunFam" id="2.20.100.10:FF:000006">
    <property type="entry name" value="A disintegrin and metalloproteinase with thrombospondin motifs 1"/>
    <property type="match status" value="1"/>
</dbReference>
<name>A0A8D8YYB5_9HEMI</name>
<dbReference type="Gene3D" id="3.40.1620.60">
    <property type="match status" value="2"/>
</dbReference>
<feature type="disulfide bond" evidence="15">
    <location>
        <begin position="709"/>
        <end position="747"/>
    </location>
</feature>
<dbReference type="Pfam" id="PF01562">
    <property type="entry name" value="Pep_M12B_propep"/>
    <property type="match status" value="1"/>
</dbReference>
<feature type="binding site" evidence="14">
    <location>
        <position position="460"/>
    </location>
    <ligand>
        <name>Ca(2+)</name>
        <dbReference type="ChEBI" id="CHEBI:29108"/>
        <label>2</label>
    </ligand>
</feature>
<feature type="domain" description="Peptidase M12B" evidence="19">
    <location>
        <begin position="370"/>
        <end position="596"/>
    </location>
</feature>
<dbReference type="PROSITE" id="PS51046">
    <property type="entry name" value="GON"/>
    <property type="match status" value="1"/>
</dbReference>
<dbReference type="Pfam" id="PF00090">
    <property type="entry name" value="TSP_1"/>
    <property type="match status" value="1"/>
</dbReference>
<dbReference type="InterPro" id="IPR036383">
    <property type="entry name" value="TSP1_rpt_sf"/>
</dbReference>
<feature type="binding site" evidence="14 16">
    <location>
        <position position="533"/>
    </location>
    <ligand>
        <name>Zn(2+)</name>
        <dbReference type="ChEBI" id="CHEBI:29105"/>
        <note>catalytic</note>
    </ligand>
</feature>
<proteinExistence type="predicted"/>
<dbReference type="InterPro" id="IPR000884">
    <property type="entry name" value="TSP1_rpt"/>
</dbReference>
<keyword evidence="5 14" id="KW-0479">Metal-binding</keyword>
<evidence type="ECO:0000256" key="2">
    <source>
        <dbReference type="ARBA" id="ARBA00022525"/>
    </source>
</evidence>
<feature type="binding site" evidence="14">
    <location>
        <position position="373"/>
    </location>
    <ligand>
        <name>Ca(2+)</name>
        <dbReference type="ChEBI" id="CHEBI:29108"/>
        <label>2</label>
    </ligand>
</feature>
<feature type="active site" evidence="13 16">
    <location>
        <position position="530"/>
    </location>
</feature>
<dbReference type="Pfam" id="PF05986">
    <property type="entry name" value="ADAMTS_spacer1"/>
    <property type="match status" value="1"/>
</dbReference>
<evidence type="ECO:0000256" key="12">
    <source>
        <dbReference type="ARBA" id="ARBA00023180"/>
    </source>
</evidence>
<dbReference type="EMBL" id="HBUF01403513">
    <property type="protein sequence ID" value="CAG6737494.1"/>
    <property type="molecule type" value="Transcribed_RNA"/>
</dbReference>
<keyword evidence="18" id="KW-0812">Transmembrane</keyword>
<organism evidence="21">
    <name type="scientific">Cacopsylla melanoneura</name>
    <dbReference type="NCBI Taxonomy" id="428564"/>
    <lineage>
        <taxon>Eukaryota</taxon>
        <taxon>Metazoa</taxon>
        <taxon>Ecdysozoa</taxon>
        <taxon>Arthropoda</taxon>
        <taxon>Hexapoda</taxon>
        <taxon>Insecta</taxon>
        <taxon>Pterygota</taxon>
        <taxon>Neoptera</taxon>
        <taxon>Paraneoptera</taxon>
        <taxon>Hemiptera</taxon>
        <taxon>Sternorrhyncha</taxon>
        <taxon>Psylloidea</taxon>
        <taxon>Psyllidae</taxon>
        <taxon>Psyllinae</taxon>
        <taxon>Cacopsylla</taxon>
    </lineage>
</organism>
<evidence type="ECO:0000256" key="16">
    <source>
        <dbReference type="PROSITE-ProRule" id="PRU00276"/>
    </source>
</evidence>
<evidence type="ECO:0000256" key="14">
    <source>
        <dbReference type="PIRSR" id="PIRSR613273-2"/>
    </source>
</evidence>
<dbReference type="CDD" id="cd04273">
    <property type="entry name" value="ZnMc_ADAMTS_like"/>
    <property type="match status" value="1"/>
</dbReference>
<evidence type="ECO:0000256" key="10">
    <source>
        <dbReference type="ARBA" id="ARBA00023049"/>
    </source>
</evidence>
<dbReference type="Gene3D" id="3.40.390.10">
    <property type="entry name" value="Collagenase (Catalytic Domain)"/>
    <property type="match status" value="1"/>
</dbReference>
<dbReference type="Pfam" id="PF08685">
    <property type="entry name" value="GON"/>
    <property type="match status" value="1"/>
</dbReference>
<dbReference type="SMART" id="SM00209">
    <property type="entry name" value="TSP1"/>
    <property type="match status" value="12"/>
</dbReference>
<dbReference type="InterPro" id="IPR010294">
    <property type="entry name" value="ADAMTS_spacer1"/>
</dbReference>
<dbReference type="GO" id="GO:0006508">
    <property type="term" value="P:proteolysis"/>
    <property type="evidence" value="ECO:0007669"/>
    <property type="project" value="UniProtKB-KW"/>
</dbReference>
<feature type="transmembrane region" description="Helical" evidence="18">
    <location>
        <begin position="12"/>
        <end position="33"/>
    </location>
</feature>
<evidence type="ECO:0000256" key="11">
    <source>
        <dbReference type="ARBA" id="ARBA00023157"/>
    </source>
</evidence>
<feature type="disulfide bond" evidence="15">
    <location>
        <begin position="669"/>
        <end position="681"/>
    </location>
</feature>
<evidence type="ECO:0000256" key="17">
    <source>
        <dbReference type="SAM" id="MobiDB-lite"/>
    </source>
</evidence>
<dbReference type="Pfam" id="PF19030">
    <property type="entry name" value="TSP1_ADAMTS"/>
    <property type="match status" value="11"/>
</dbReference>
<comment type="caution">
    <text evidence="16">Lacks conserved residue(s) required for the propagation of feature annotation.</text>
</comment>
<feature type="disulfide bond" evidence="15">
    <location>
        <begin position="545"/>
        <end position="575"/>
    </location>
</feature>
<keyword evidence="2" id="KW-0964">Secreted</keyword>
<keyword evidence="21" id="KW-0401">Integrin</keyword>
<dbReference type="FunFam" id="2.20.100.10:FF:000005">
    <property type="entry name" value="ADAM metallopeptidase with thrombospondin type 1 motif 9"/>
    <property type="match status" value="4"/>
</dbReference>
<dbReference type="Pfam" id="PF19236">
    <property type="entry name" value="ADAMTS_CR_3"/>
    <property type="match status" value="1"/>
</dbReference>
<evidence type="ECO:0000259" key="19">
    <source>
        <dbReference type="PROSITE" id="PS50215"/>
    </source>
</evidence>
<keyword evidence="18" id="KW-0472">Membrane</keyword>
<feature type="disulfide bond" evidence="15">
    <location>
        <begin position="479"/>
        <end position="490"/>
    </location>
</feature>
<dbReference type="PROSITE" id="PS50092">
    <property type="entry name" value="TSP1"/>
    <property type="match status" value="12"/>
</dbReference>
<keyword evidence="9 14" id="KW-0862">Zinc</keyword>
<evidence type="ECO:0000256" key="6">
    <source>
        <dbReference type="ARBA" id="ARBA00022729"/>
    </source>
</evidence>
<comment type="subcellular location">
    <subcellularLocation>
        <location evidence="1">Secreted</location>
        <location evidence="1">Extracellular space</location>
        <location evidence="1">Extracellular matrix</location>
    </subcellularLocation>
</comment>
<dbReference type="InterPro" id="IPR013273">
    <property type="entry name" value="ADAMTS/ADAMTS-like"/>
</dbReference>
<dbReference type="SUPFAM" id="SSF55486">
    <property type="entry name" value="Metalloproteases ('zincins'), catalytic domain"/>
    <property type="match status" value="1"/>
</dbReference>
<dbReference type="PROSITE" id="PS50215">
    <property type="entry name" value="ADAM_MEPRO"/>
    <property type="match status" value="1"/>
</dbReference>
<keyword evidence="14" id="KW-0106">Calcium</keyword>
<dbReference type="SUPFAM" id="SSF82895">
    <property type="entry name" value="TSP-1 type 1 repeat"/>
    <property type="match status" value="11"/>
</dbReference>
<dbReference type="Pfam" id="PF01421">
    <property type="entry name" value="Reprolysin"/>
    <property type="match status" value="1"/>
</dbReference>
<evidence type="ECO:0000256" key="8">
    <source>
        <dbReference type="ARBA" id="ARBA00022801"/>
    </source>
</evidence>
<dbReference type="InterPro" id="IPR041645">
    <property type="entry name" value="ADAMTS_CR_2"/>
</dbReference>
<dbReference type="PRINTS" id="PR01857">
    <property type="entry name" value="ADAMTSFAMILY"/>
</dbReference>
<feature type="binding site" evidence="14">
    <location>
        <position position="460"/>
    </location>
    <ligand>
        <name>Ca(2+)</name>
        <dbReference type="ChEBI" id="CHEBI:29108"/>
        <label>1</label>
    </ligand>
</feature>
<feature type="domain" description="GON" evidence="20">
    <location>
        <begin position="1711"/>
        <end position="1910"/>
    </location>
</feature>
<dbReference type="GO" id="GO:0004222">
    <property type="term" value="F:metalloendopeptidase activity"/>
    <property type="evidence" value="ECO:0007669"/>
    <property type="project" value="InterPro"/>
</dbReference>
<evidence type="ECO:0000259" key="20">
    <source>
        <dbReference type="PROSITE" id="PS51046"/>
    </source>
</evidence>
<keyword evidence="6" id="KW-0732">Signal</keyword>
<dbReference type="InterPro" id="IPR002870">
    <property type="entry name" value="Peptidase_M12B_N"/>
</dbReference>
<dbReference type="InterPro" id="IPR001590">
    <property type="entry name" value="Peptidase_M12B"/>
</dbReference>
<feature type="disulfide bond" evidence="15">
    <location>
        <begin position="631"/>
        <end position="656"/>
    </location>
</feature>
<dbReference type="PANTHER" id="PTHR13723:SF278">
    <property type="entry name" value="ADAM METALLOPEPTIDASE WITH THROMBOSPONDIN TYPE 1 MOTIF A, ISOFORM B"/>
    <property type="match status" value="1"/>
</dbReference>
<evidence type="ECO:0000256" key="13">
    <source>
        <dbReference type="PIRSR" id="PIRSR613273-1"/>
    </source>
</evidence>
<dbReference type="Pfam" id="PF17771">
    <property type="entry name" value="ADAMTS_CR_2"/>
    <property type="match status" value="1"/>
</dbReference>
<dbReference type="InterPro" id="IPR024079">
    <property type="entry name" value="MetalloPept_cat_dom_sf"/>
</dbReference>
<dbReference type="InterPro" id="IPR050439">
    <property type="entry name" value="ADAMTS_ADAMTS-like"/>
</dbReference>
<keyword evidence="18" id="KW-1133">Transmembrane helix</keyword>
<evidence type="ECO:0000256" key="15">
    <source>
        <dbReference type="PIRSR" id="PIRSR613273-3"/>
    </source>
</evidence>
<evidence type="ECO:0000256" key="3">
    <source>
        <dbReference type="ARBA" id="ARBA00022530"/>
    </source>
</evidence>
<keyword evidence="10" id="KW-0482">Metalloprotease</keyword>
<dbReference type="PANTHER" id="PTHR13723">
    <property type="entry name" value="ADAMTS A DISINTEGRIN AND METALLOPROTEASE WITH THROMBOSPONDIN MOTIFS PROTEASE"/>
    <property type="match status" value="1"/>
</dbReference>
<feature type="binding site" evidence="14">
    <location>
        <position position="591"/>
    </location>
    <ligand>
        <name>Ca(2+)</name>
        <dbReference type="ChEBI" id="CHEBI:29108"/>
        <label>1</label>
    </ligand>
</feature>
<evidence type="ECO:0000313" key="21">
    <source>
        <dbReference type="EMBL" id="CAG6737494.1"/>
    </source>
</evidence>
<feature type="binding site" evidence="14 16">
    <location>
        <position position="539"/>
    </location>
    <ligand>
        <name>Zn(2+)</name>
        <dbReference type="ChEBI" id="CHEBI:29105"/>
        <note>catalytic</note>
    </ligand>
</feature>
<feature type="disulfide bond" evidence="15">
    <location>
        <begin position="449"/>
        <end position="513"/>
    </location>
</feature>
<feature type="disulfide bond" evidence="15">
    <location>
        <begin position="642"/>
        <end position="676"/>
    </location>
</feature>
<feature type="disulfide bond" evidence="15">
    <location>
        <begin position="720"/>
        <end position="732"/>
    </location>
</feature>
<evidence type="ECO:0000256" key="18">
    <source>
        <dbReference type="SAM" id="Phobius"/>
    </source>
</evidence>
<keyword evidence="8" id="KW-0378">Hydrolase</keyword>
<accession>A0A8D8YYB5</accession>
<feature type="binding site" evidence="14">
    <location>
        <position position="468"/>
    </location>
    <ligand>
        <name>Ca(2+)</name>
        <dbReference type="ChEBI" id="CHEBI:29108"/>
        <label>1</label>
    </ligand>
</feature>
<dbReference type="InterPro" id="IPR045371">
    <property type="entry name" value="ADAMTS_CR_3"/>
</dbReference>
<sequence>MTSNIASQKLACVVIVTGFFFVVLVVIFLWNGFLDNQTNTVSILATSIEVSSSPVRTLRHPASSYEERTAYDVGGLLSNASPADSKSSSKESAYSATEFSSADSSEKEVEYVQPVKIVPSHEGEDVAVEYREDVQQSGDSQPPVRHHSGQYRHQTAPVWDPHPEYEFQAFGQLFHINLELDSDFVHPNIQVTHVYKNTTERDVQPRFKSNGCFYSGSVQGDNLSSISVNLCNGMRGHIRTSTGNYVIEPVEKYNPDNLTRPILHKFYRIPPLNIGSTDHCGLDSHDITNESYDTDDSTYEPSDSDTTREYPRRYDPEENETVQFTPRVLMSDSDDVTDNLHMREKRFDDVTDGFRMSSRKKRSTESGQEFFIELMIVADRKMAEYHGAGLHAYVLTLMAQVSRIFKDASVGNSLTISVVKLYILNDLDLVTRRKDEAGIMSNLLLRKFCTWQHRMLSPNDSSRYHHHDTALLLTREKLCHENPNYPMERCTSNSTFVNGLAGVGRMCDSRNSCALVRDNGLSSAFTIAHELGHVLNMPHDESGSCFQHRNWESLKTNVMATSLDMNTSPWSWSDCSRHYLTEFLDSDKSECLKNEPTNDYLSDSTQHWPPGENFSVDRQCELLYGNGARLCKDMVGNIMSVCANLWCSSSSAPNRCQSHAMPWADGTLCRGNTHWCQRGECVARDSDALLPRVGSWGSWQSFGSCSRPCGGGIKKSYRECNSPAPANGGKYCVGKRVRYKECNTWECPDGSLDFREEQCMRFNGNNFSLPTLSSDVKWTAKYLGGDKACTLYCSVINSSAYYPLRPKVIDGTPCQKGSFDMCVNGRCMKAGCDHVLDSDSTLDYCGVCQGNNGTCQQVSGTHNTSQHGYTMVVRIPSGSFNLDIMQYGYMGFSADDNYLALFDGETNDPILNGKFLAYKSAKEIKFGGITLNYTGTDSVDERINCSKPLSKDLVVKVLSSEGRYPPNIHYRYTVPRGAPDEYKWVLDNQWTRCSQVCNGESRREPVCIRVEDNVPELDHLCPLEDKPEPDTRPCNNHCVLKWQVISQSECSAHCGPGTRSVSLQCVQHFPSSPSTPPQPLYNSTCVHLPRPPEREPCEGPCNAARWKFEPWSTCSKTCGTGVETRTAVCIDDYEREVDESQCSASEKIIQRVCGTSKCPQWAVGEWSECSVSCGTGERKRPFWCQRDNHVVQGSYCASEPVPAHKDVCYMPPCPEWIVGQFSACSVTCGEGTATRDVHCNLGDETACSSLPKPPTVETCVVHPCDEHVQDNDIPGTRDLYDVLQDSPYTMWRTGTWTPCSASCGEGERKRRVECYDKQSGKQVDEGSCSVKTMPAARERCKLQPCASWRSSEWSACSVDCGQGLMRRKVQCVDTSNQDQVDERYCLDSHPVEDAPCYVTTGCGTPSQYTWRTSRWSECSAACGGGIRRRTVECYNELNQLGRTCEPGEKPESSGTCNEHPCVTGDWIYGGWSECNSTCGGGHQHRQVECQDRAGITLAESSCLSHTRPARDQKCNIQACTVHQQDNRGRQQYMWKPTPWTPCPKGCGEKVRTRKLVCVSIDTEQVEDPGKCRGLKTPKTERPCLKKTLCNIDWVGTAWSACSVRCGAGVQTRDFTCRRVRDNTSLPHYMCGSRTKPPAIRPCEMEPCDGSTVQYAWVPGPWQDCSHPCGEKGKQVRKLYCYNQDNKKVHRRLCEGHVKPVRKRMCNQKKCGLTSCTEVRSKLGTRQDGDYTLSVLGRNLSIYCYRMDTSEPREYISLHAEANNYAEKYDRRLLDPDTCPYQGYRDENCRCTNSASDSGITTFYRIRVNITSLRVNTKDFTFSRQRKGSPQPYGEAGDCYSRNKCPQGRFSIDLTGTGFMISGQTVWLSHGPYAAMVYNKLDGNRKVVGKCGGYCGHCAPSNGLKLDILPP</sequence>
<evidence type="ECO:0000256" key="5">
    <source>
        <dbReference type="ARBA" id="ARBA00022723"/>
    </source>
</evidence>
<protein>
    <submittedName>
        <fullName evidence="21">A disintegrin and metalloproteinase with thrombospondin motifs 9</fullName>
    </submittedName>
</protein>
<reference evidence="21" key="1">
    <citation type="submission" date="2021-05" db="EMBL/GenBank/DDBJ databases">
        <authorList>
            <person name="Alioto T."/>
            <person name="Alioto T."/>
            <person name="Gomez Garrido J."/>
        </authorList>
    </citation>
    <scope>NUCLEOTIDE SEQUENCE</scope>
</reference>
<dbReference type="InterPro" id="IPR012314">
    <property type="entry name" value="Pept_M12B_GON-ADAMTSs"/>
</dbReference>
<evidence type="ECO:0000256" key="1">
    <source>
        <dbReference type="ARBA" id="ARBA00004498"/>
    </source>
</evidence>
<feature type="binding site" evidence="14 16">
    <location>
        <position position="529"/>
    </location>
    <ligand>
        <name>Zn(2+)</name>
        <dbReference type="ChEBI" id="CHEBI:29105"/>
        <note>catalytic</note>
    </ligand>
</feature>
<dbReference type="GO" id="GO:0008270">
    <property type="term" value="F:zinc ion binding"/>
    <property type="evidence" value="ECO:0007669"/>
    <property type="project" value="InterPro"/>
</dbReference>
<feature type="disulfide bond" evidence="15">
    <location>
        <begin position="705"/>
        <end position="742"/>
    </location>
</feature>
<evidence type="ECO:0000256" key="9">
    <source>
        <dbReference type="ARBA" id="ARBA00022833"/>
    </source>
</evidence>
<evidence type="ECO:0000256" key="4">
    <source>
        <dbReference type="ARBA" id="ARBA00022670"/>
    </source>
</evidence>
<dbReference type="GO" id="GO:0007229">
    <property type="term" value="P:integrin-mediated signaling pathway"/>
    <property type="evidence" value="ECO:0007669"/>
    <property type="project" value="UniProtKB-KW"/>
</dbReference>
<dbReference type="Gene3D" id="2.20.100.10">
    <property type="entry name" value="Thrombospondin type-1 (TSP1) repeat"/>
    <property type="match status" value="10"/>
</dbReference>
<keyword evidence="12" id="KW-0325">Glycoprotein</keyword>
<feature type="region of interest" description="Disordered" evidence="17">
    <location>
        <begin position="278"/>
        <end position="312"/>
    </location>
</feature>